<evidence type="ECO:0000313" key="2">
    <source>
        <dbReference type="EMBL" id="QDT44951.1"/>
    </source>
</evidence>
<evidence type="ECO:0000256" key="1">
    <source>
        <dbReference type="SAM" id="Phobius"/>
    </source>
</evidence>
<keyword evidence="3" id="KW-1185">Reference proteome</keyword>
<feature type="transmembrane region" description="Helical" evidence="1">
    <location>
        <begin position="106"/>
        <end position="131"/>
    </location>
</feature>
<protein>
    <submittedName>
        <fullName evidence="2">Uncharacterized protein</fullName>
    </submittedName>
</protein>
<dbReference type="AlphaFoldDB" id="A0A517RM33"/>
<dbReference type="Proteomes" id="UP000317171">
    <property type="component" value="Chromosome"/>
</dbReference>
<sequence>MNHSLKPKPSIPLVVCSILVLIASLILVALCIAMFFATWNPCSVFGGAILLPLPLVLAILQYYGTFHAKESAALTTAKLLFALGGFAFCAFIMTLGNLIFNQISLPWVSLLIPVLTFGVVALFLGWLNLGWSRQLKSSSPSKSHTINSNRLMFRDLITGMIALTGVTILVVYFVQSTAPQYAENIPYNKAPFKLLPAGASNVSFCQGPRGTIACEFTIDEIAFINWVDSGIGSLESQAANISLQSITTPYTIRRFNNLSSDLNGSDFATISEGLYYRWSKEDRGVYAAYDRTKNRAYYFAHYH</sequence>
<keyword evidence="1" id="KW-1133">Transmembrane helix</keyword>
<proteinExistence type="predicted"/>
<feature type="transmembrane region" description="Helical" evidence="1">
    <location>
        <begin position="152"/>
        <end position="174"/>
    </location>
</feature>
<feature type="transmembrane region" description="Helical" evidence="1">
    <location>
        <begin position="43"/>
        <end position="64"/>
    </location>
</feature>
<keyword evidence="1" id="KW-0812">Transmembrane</keyword>
<keyword evidence="1" id="KW-0472">Membrane</keyword>
<dbReference type="KEGG" id="gaz:Pan241w_50680"/>
<dbReference type="RefSeq" id="WP_145220795.1">
    <property type="nucleotide sequence ID" value="NZ_CP036269.1"/>
</dbReference>
<dbReference type="EMBL" id="CP036269">
    <property type="protein sequence ID" value="QDT44951.1"/>
    <property type="molecule type" value="Genomic_DNA"/>
</dbReference>
<reference evidence="2 3" key="1">
    <citation type="submission" date="2019-02" db="EMBL/GenBank/DDBJ databases">
        <title>Deep-cultivation of Planctomycetes and their phenomic and genomic characterization uncovers novel biology.</title>
        <authorList>
            <person name="Wiegand S."/>
            <person name="Jogler M."/>
            <person name="Boedeker C."/>
            <person name="Pinto D."/>
            <person name="Vollmers J."/>
            <person name="Rivas-Marin E."/>
            <person name="Kohn T."/>
            <person name="Peeters S.H."/>
            <person name="Heuer A."/>
            <person name="Rast P."/>
            <person name="Oberbeckmann S."/>
            <person name="Bunk B."/>
            <person name="Jeske O."/>
            <person name="Meyerdierks A."/>
            <person name="Storesund J.E."/>
            <person name="Kallscheuer N."/>
            <person name="Luecker S."/>
            <person name="Lage O.M."/>
            <person name="Pohl T."/>
            <person name="Merkel B.J."/>
            <person name="Hornburger P."/>
            <person name="Mueller R.-W."/>
            <person name="Bruemmer F."/>
            <person name="Labrenz M."/>
            <person name="Spormann A.M."/>
            <person name="Op den Camp H."/>
            <person name="Overmann J."/>
            <person name="Amann R."/>
            <person name="Jetten M.S.M."/>
            <person name="Mascher T."/>
            <person name="Medema M.H."/>
            <person name="Devos D.P."/>
            <person name="Kaster A.-K."/>
            <person name="Ovreas L."/>
            <person name="Rohde M."/>
            <person name="Galperin M.Y."/>
            <person name="Jogler C."/>
        </authorList>
    </citation>
    <scope>NUCLEOTIDE SEQUENCE [LARGE SCALE GENOMIC DNA]</scope>
    <source>
        <strain evidence="2 3">Pan241w</strain>
    </source>
</reference>
<feature type="transmembrane region" description="Helical" evidence="1">
    <location>
        <begin position="76"/>
        <end position="100"/>
    </location>
</feature>
<organism evidence="2 3">
    <name type="scientific">Gimesia alba</name>
    <dbReference type="NCBI Taxonomy" id="2527973"/>
    <lineage>
        <taxon>Bacteria</taxon>
        <taxon>Pseudomonadati</taxon>
        <taxon>Planctomycetota</taxon>
        <taxon>Planctomycetia</taxon>
        <taxon>Planctomycetales</taxon>
        <taxon>Planctomycetaceae</taxon>
        <taxon>Gimesia</taxon>
    </lineage>
</organism>
<feature type="transmembrane region" description="Helical" evidence="1">
    <location>
        <begin position="12"/>
        <end position="37"/>
    </location>
</feature>
<name>A0A517RM33_9PLAN</name>
<dbReference type="OrthoDB" id="285270at2"/>
<accession>A0A517RM33</accession>
<evidence type="ECO:0000313" key="3">
    <source>
        <dbReference type="Proteomes" id="UP000317171"/>
    </source>
</evidence>
<gene>
    <name evidence="2" type="ORF">Pan241w_50680</name>
</gene>